<evidence type="ECO:0000313" key="2">
    <source>
        <dbReference type="Proteomes" id="UP001351900"/>
    </source>
</evidence>
<accession>A0ABU7V8N3</accession>
<evidence type="ECO:0000313" key="1">
    <source>
        <dbReference type="EMBL" id="MEF2255625.1"/>
    </source>
</evidence>
<organism evidence="1 2">
    <name type="scientific">Microbacterium schleiferi</name>
    <dbReference type="NCBI Taxonomy" id="69362"/>
    <lineage>
        <taxon>Bacteria</taxon>
        <taxon>Bacillati</taxon>
        <taxon>Actinomycetota</taxon>
        <taxon>Actinomycetes</taxon>
        <taxon>Micrococcales</taxon>
        <taxon>Microbacteriaceae</taxon>
        <taxon>Microbacterium</taxon>
    </lineage>
</organism>
<evidence type="ECO:0008006" key="3">
    <source>
        <dbReference type="Google" id="ProtNLM"/>
    </source>
</evidence>
<dbReference type="EMBL" id="JAZHOV010000006">
    <property type="protein sequence ID" value="MEF2255625.1"/>
    <property type="molecule type" value="Genomic_DNA"/>
</dbReference>
<proteinExistence type="predicted"/>
<gene>
    <name evidence="1" type="ORF">V2V91_10840</name>
</gene>
<dbReference type="RefSeq" id="WP_331791852.1">
    <property type="nucleotide sequence ID" value="NZ_BAAAUO010000001.1"/>
</dbReference>
<dbReference type="Gene3D" id="3.40.50.300">
    <property type="entry name" value="P-loop containing nucleotide triphosphate hydrolases"/>
    <property type="match status" value="1"/>
</dbReference>
<dbReference type="InterPro" id="IPR027417">
    <property type="entry name" value="P-loop_NTPase"/>
</dbReference>
<reference evidence="1 2" key="1">
    <citation type="submission" date="2024-01" db="EMBL/GenBank/DDBJ databases">
        <title>the genome sequence of strain Microbacterium schleiferi NBRC 15075.</title>
        <authorList>
            <person name="Ding Y."/>
            <person name="Zhang G."/>
        </authorList>
    </citation>
    <scope>NUCLEOTIDE SEQUENCE [LARGE SCALE GENOMIC DNA]</scope>
    <source>
        <strain evidence="1 2">NBRC 15075</strain>
    </source>
</reference>
<keyword evidence="2" id="KW-1185">Reference proteome</keyword>
<sequence length="534" mass="58890">MTTASPTLADLQHEATWLEWRAHAEAFPALKITEMVTTDQSRAEFLEGARLLRLDSKQRAGDLGHGPSPIQLVVADVLNAGRFLNGILEPRRTTKTTSVQAVMLGRCTLREDYQVGWTMLTTGAKAGERFRKDIVVNIERLYPNPKNRPMTINVGKGTEHLAWPNGSFLNVYTPNGDGFRSGGFDMGFADEGGEAEPDMSEDITLAVLPTMDTKPGAQFVVAGTGATYRVGNLLWDTLNDPTAAVLWHGIPETTDPAELEDWEPSPEHPRARVRELIELGHPGVGYTTPIESVERNFHKFPRDQFLREYGGQFGMEGSADTLIPPAWWERARVGTGELPAPPQRFAAAFKVHHAGHCASLAVAWEYEEPADLVSDALALDGATEDRPRRRAIGLWWWQRGTENLDREVLTRARRRRVPLVYDDFGHTAAIGKKLATASPKPTLIPTKTRDIPLATVTLLQGLEDGTVVHFGQPEMDRAAGIAVKQAFGNFGTFRIGVPKTAPDEDVTSLEAASLALLYLDTMPRHTKATDTFKF</sequence>
<name>A0ABU7V8N3_9MICO</name>
<protein>
    <recommendedName>
        <fullName evidence="3">Terminase</fullName>
    </recommendedName>
</protein>
<dbReference type="Proteomes" id="UP001351900">
    <property type="component" value="Unassembled WGS sequence"/>
</dbReference>
<comment type="caution">
    <text evidence="1">The sequence shown here is derived from an EMBL/GenBank/DDBJ whole genome shotgun (WGS) entry which is preliminary data.</text>
</comment>